<gene>
    <name evidence="1" type="ORF">KIW84_061125</name>
</gene>
<sequence length="167" mass="18988">MDDQVVDTKPLKDYVIPTEEEPHCSIVPPLILENNFKLKLSLIGTLQQNQFTGLPSEKPKLHLSIFIDNCGTVKANDIDQNVSKKAIPTDPKKSNLELLMEKFAVMQTRENYEIRNQNLLTNETLRKLTTNANNVATHNQMLHNNNLLLSSLQEHLHGNPRKILRGT</sequence>
<comment type="caution">
    <text evidence="1">The sequence shown here is derived from an EMBL/GenBank/DDBJ whole genome shotgun (WGS) entry which is preliminary data.</text>
</comment>
<evidence type="ECO:0000313" key="1">
    <source>
        <dbReference type="EMBL" id="KAI5394317.1"/>
    </source>
</evidence>
<keyword evidence="2" id="KW-1185">Reference proteome</keyword>
<evidence type="ECO:0000313" key="2">
    <source>
        <dbReference type="Proteomes" id="UP001058974"/>
    </source>
</evidence>
<dbReference type="Proteomes" id="UP001058974">
    <property type="component" value="Chromosome 6"/>
</dbReference>
<dbReference type="AlphaFoldDB" id="A0A9D4W390"/>
<accession>A0A9D4W390</accession>
<organism evidence="1 2">
    <name type="scientific">Pisum sativum</name>
    <name type="common">Garden pea</name>
    <name type="synonym">Lathyrus oleraceus</name>
    <dbReference type="NCBI Taxonomy" id="3888"/>
    <lineage>
        <taxon>Eukaryota</taxon>
        <taxon>Viridiplantae</taxon>
        <taxon>Streptophyta</taxon>
        <taxon>Embryophyta</taxon>
        <taxon>Tracheophyta</taxon>
        <taxon>Spermatophyta</taxon>
        <taxon>Magnoliopsida</taxon>
        <taxon>eudicotyledons</taxon>
        <taxon>Gunneridae</taxon>
        <taxon>Pentapetalae</taxon>
        <taxon>rosids</taxon>
        <taxon>fabids</taxon>
        <taxon>Fabales</taxon>
        <taxon>Fabaceae</taxon>
        <taxon>Papilionoideae</taxon>
        <taxon>50 kb inversion clade</taxon>
        <taxon>NPAAA clade</taxon>
        <taxon>Hologalegina</taxon>
        <taxon>IRL clade</taxon>
        <taxon>Fabeae</taxon>
        <taxon>Lathyrus</taxon>
    </lineage>
</organism>
<reference evidence="1 2" key="1">
    <citation type="journal article" date="2022" name="Nat. Genet.">
        <title>Improved pea reference genome and pan-genome highlight genomic features and evolutionary characteristics.</title>
        <authorList>
            <person name="Yang T."/>
            <person name="Liu R."/>
            <person name="Luo Y."/>
            <person name="Hu S."/>
            <person name="Wang D."/>
            <person name="Wang C."/>
            <person name="Pandey M.K."/>
            <person name="Ge S."/>
            <person name="Xu Q."/>
            <person name="Li N."/>
            <person name="Li G."/>
            <person name="Huang Y."/>
            <person name="Saxena R.K."/>
            <person name="Ji Y."/>
            <person name="Li M."/>
            <person name="Yan X."/>
            <person name="He Y."/>
            <person name="Liu Y."/>
            <person name="Wang X."/>
            <person name="Xiang C."/>
            <person name="Varshney R.K."/>
            <person name="Ding H."/>
            <person name="Gao S."/>
            <person name="Zong X."/>
        </authorList>
    </citation>
    <scope>NUCLEOTIDE SEQUENCE [LARGE SCALE GENOMIC DNA]</scope>
    <source>
        <strain evidence="1 2">cv. Zhongwan 6</strain>
    </source>
</reference>
<protein>
    <submittedName>
        <fullName evidence="1">Uncharacterized protein</fullName>
    </submittedName>
</protein>
<name>A0A9D4W390_PEA</name>
<dbReference type="EMBL" id="JAMSHJ010000006">
    <property type="protein sequence ID" value="KAI5394317.1"/>
    <property type="molecule type" value="Genomic_DNA"/>
</dbReference>
<dbReference type="Gramene" id="Psat06G0112500-T1">
    <property type="protein sequence ID" value="KAI5394317.1"/>
    <property type="gene ID" value="KIW84_061125"/>
</dbReference>
<proteinExistence type="predicted"/>